<evidence type="ECO:0000256" key="8">
    <source>
        <dbReference type="HAMAP-Rule" id="MF_03226"/>
    </source>
</evidence>
<keyword evidence="3 8" id="KW-0479">Metal-binding</keyword>
<evidence type="ECO:0000256" key="9">
    <source>
        <dbReference type="SAM" id="MobiDB-lite"/>
    </source>
</evidence>
<dbReference type="AlphaFoldDB" id="A0A8H6N8R3"/>
<dbReference type="HAMAP" id="MF_03226">
    <property type="entry name" value="YJU2"/>
    <property type="match status" value="1"/>
</dbReference>
<keyword evidence="4 8" id="KW-0747">Spliceosome</keyword>
<keyword evidence="11" id="KW-1185">Reference proteome</keyword>
<keyword evidence="5 8" id="KW-0862">Zinc</keyword>
<dbReference type="Pfam" id="PF04502">
    <property type="entry name" value="Saf4_Yju2"/>
    <property type="match status" value="1"/>
</dbReference>
<protein>
    <recommendedName>
        <fullName evidence="8">Splicing factor YJU2</fullName>
    </recommendedName>
</protein>
<gene>
    <name evidence="10" type="ORF">CMUS01_10265</name>
</gene>
<comment type="caution">
    <text evidence="10">The sequence shown here is derived from an EMBL/GenBank/DDBJ whole genome shotgun (WGS) entry which is preliminary data.</text>
</comment>
<name>A0A8H6N8R3_9PEZI</name>
<feature type="binding site" evidence="8">
    <location>
        <position position="81"/>
    </location>
    <ligand>
        <name>Zn(2+)</name>
        <dbReference type="ChEBI" id="CHEBI:29105"/>
    </ligand>
</feature>
<evidence type="ECO:0000256" key="6">
    <source>
        <dbReference type="ARBA" id="ARBA00023187"/>
    </source>
</evidence>
<comment type="similarity">
    <text evidence="8">Belongs to the CWC16 family. YJU2 subfamily.</text>
</comment>
<evidence type="ECO:0000313" key="10">
    <source>
        <dbReference type="EMBL" id="KAF6824404.1"/>
    </source>
</evidence>
<keyword evidence="2" id="KW-0507">mRNA processing</keyword>
<evidence type="ECO:0000313" key="11">
    <source>
        <dbReference type="Proteomes" id="UP000639643"/>
    </source>
</evidence>
<dbReference type="PANTHER" id="PTHR12111:SF1">
    <property type="entry name" value="SPLICING FACTOR YJU2"/>
    <property type="match status" value="1"/>
</dbReference>
<evidence type="ECO:0000256" key="3">
    <source>
        <dbReference type="ARBA" id="ARBA00022723"/>
    </source>
</evidence>
<dbReference type="Proteomes" id="UP000639643">
    <property type="component" value="Unassembled WGS sequence"/>
</dbReference>
<dbReference type="OrthoDB" id="674963at2759"/>
<dbReference type="InterPro" id="IPR043701">
    <property type="entry name" value="Yju2"/>
</dbReference>
<evidence type="ECO:0000256" key="7">
    <source>
        <dbReference type="ARBA" id="ARBA00023242"/>
    </source>
</evidence>
<dbReference type="GO" id="GO:0046872">
    <property type="term" value="F:metal ion binding"/>
    <property type="evidence" value="ECO:0007669"/>
    <property type="project" value="UniProtKB-KW"/>
</dbReference>
<sequence length="241" mass="27250">MSERKVLSKYYPPDFDPRQLQRRATKGAGPQVQTVRLMSPFSMRCTSCDEYIGKGRKFNVRKSTPDEKYLGIQIFRFFIRCTRCSSEITFRTDPQTSDYVCEAGAKRNTELWWSGDAVTETLDERLDRITVADALDEVRSRNARLEKLRREGLDPLVPSAEGRVTAEGEKDEEDARRAFALRSAADADPLDQGESPHTDVATDAMTRQKRPPKQTKLLPGLKRADAPSSRPPLVDYGSDTD</sequence>
<keyword evidence="7 8" id="KW-0539">Nucleus</keyword>
<evidence type="ECO:0000256" key="5">
    <source>
        <dbReference type="ARBA" id="ARBA00022833"/>
    </source>
</evidence>
<dbReference type="GO" id="GO:0071006">
    <property type="term" value="C:U2-type catalytic step 1 spliceosome"/>
    <property type="evidence" value="ECO:0007669"/>
    <property type="project" value="UniProtKB-UniRule"/>
</dbReference>
<dbReference type="PANTHER" id="PTHR12111">
    <property type="entry name" value="SPLICING FACTOR YJU2"/>
    <property type="match status" value="1"/>
</dbReference>
<dbReference type="InterPro" id="IPR007590">
    <property type="entry name" value="Saf4/Yju2"/>
</dbReference>
<accession>A0A8H6N8R3</accession>
<organism evidence="10 11">
    <name type="scientific">Colletotrichum musicola</name>
    <dbReference type="NCBI Taxonomy" id="2175873"/>
    <lineage>
        <taxon>Eukaryota</taxon>
        <taxon>Fungi</taxon>
        <taxon>Dikarya</taxon>
        <taxon>Ascomycota</taxon>
        <taxon>Pezizomycotina</taxon>
        <taxon>Sordariomycetes</taxon>
        <taxon>Hypocreomycetidae</taxon>
        <taxon>Glomerellales</taxon>
        <taxon>Glomerellaceae</taxon>
        <taxon>Colletotrichum</taxon>
        <taxon>Colletotrichum orchidearum species complex</taxon>
    </lineage>
</organism>
<evidence type="ECO:0000256" key="4">
    <source>
        <dbReference type="ARBA" id="ARBA00022728"/>
    </source>
</evidence>
<dbReference type="GO" id="GO:0000349">
    <property type="term" value="P:generation of catalytic spliceosome for first transesterification step"/>
    <property type="evidence" value="ECO:0007669"/>
    <property type="project" value="UniProtKB-UniRule"/>
</dbReference>
<comment type="subunit">
    <text evidence="8">Component of the spliceosome. Present in the activated B complex, the catalytically activated B* complex which catalyzes the branching, the catalytic step 1 C complex catalyzing the exon ligation, and the postcatalytic P complex containing the ligated exons (mRNA) and the excised lariat intron.</text>
</comment>
<reference evidence="10" key="1">
    <citation type="journal article" date="2020" name="Phytopathology">
        <title>Genome Sequence Resources of Colletotrichum truncatum, C. plurivorum, C. musicola, and C. sojae: Four Species Pathogenic to Soybean (Glycine max).</title>
        <authorList>
            <person name="Rogerio F."/>
            <person name="Boufleur T.R."/>
            <person name="Ciampi-Guillardi M."/>
            <person name="Sukno S.A."/>
            <person name="Thon M.R."/>
            <person name="Massola Junior N.S."/>
            <person name="Baroncelli R."/>
        </authorList>
    </citation>
    <scope>NUCLEOTIDE SEQUENCE</scope>
    <source>
        <strain evidence="10">LFN0074</strain>
    </source>
</reference>
<feature type="binding site" evidence="8">
    <location>
        <position position="45"/>
    </location>
    <ligand>
        <name>Zn(2+)</name>
        <dbReference type="ChEBI" id="CHEBI:29105"/>
    </ligand>
</feature>
<comment type="subcellular location">
    <subcellularLocation>
        <location evidence="1 8">Nucleus</location>
    </subcellularLocation>
</comment>
<feature type="region of interest" description="Disordered" evidence="9">
    <location>
        <begin position="179"/>
        <end position="241"/>
    </location>
</feature>
<evidence type="ECO:0000256" key="2">
    <source>
        <dbReference type="ARBA" id="ARBA00022664"/>
    </source>
</evidence>
<keyword evidence="6" id="KW-0508">mRNA splicing</keyword>
<proteinExistence type="inferred from homology"/>
<feature type="binding site" evidence="8">
    <location>
        <position position="84"/>
    </location>
    <ligand>
        <name>Zn(2+)</name>
        <dbReference type="ChEBI" id="CHEBI:29105"/>
    </ligand>
</feature>
<comment type="function">
    <text evidence="8">Part of the spliceosome which catalyzes two sequential transesterification reactions, first the excision of the non-coding intron from pre-mRNA and then the ligation of the coding exons to form the mature mRNA. Plays a role in stabilizing the structure of the spliceosome catalytic core and docking of the branch helix into the active site, producing 5'-exon and lariat intron-3'-intermediates.</text>
</comment>
<dbReference type="EMBL" id="WIGM01000468">
    <property type="protein sequence ID" value="KAF6824404.1"/>
    <property type="molecule type" value="Genomic_DNA"/>
</dbReference>
<evidence type="ECO:0000256" key="1">
    <source>
        <dbReference type="ARBA" id="ARBA00004123"/>
    </source>
</evidence>
<feature type="binding site" evidence="8">
    <location>
        <position position="48"/>
    </location>
    <ligand>
        <name>Zn(2+)</name>
        <dbReference type="ChEBI" id="CHEBI:29105"/>
    </ligand>
</feature>